<sequence length="275" mass="29614">MQTQKGEVRRSIWQSSLQREIERDGAPNTPKDEARTAHVRDLLQHVAAELGGEAHEGADGDAREAHCCCCCPLSSVGSAPTPAAIIARAFLLVKMNDGVGHKTRSGKKHSSSNYEERVKHVSVIAKPLATKKQTKRAYKVVKKATKVKGIKRGVKEVVKGIRKGEKGVCIIAGDISPVDVISHIPVLCEENDIPYIFTPSKVRSRLTPSGWMPVFLRLIICCNQRLAGGPGRLGAVQAAHELHIDHAQQGGIQRAGGVRRAAGGREAGAADVLDR</sequence>
<evidence type="ECO:0000313" key="5">
    <source>
        <dbReference type="EMBL" id="GMF09550.1"/>
    </source>
</evidence>
<dbReference type="InterPro" id="IPR050257">
    <property type="entry name" value="eL8/uL1-like"/>
</dbReference>
<comment type="similarity">
    <text evidence="1">Belongs to the eukaryotic ribosomal protein eL8 family.</text>
</comment>
<proteinExistence type="inferred from homology"/>
<feature type="domain" description="Ribosomal protein eL8/eL30/eS12/Gadd45" evidence="4">
    <location>
        <begin position="136"/>
        <end position="202"/>
    </location>
</feature>
<dbReference type="InterPro" id="IPR018492">
    <property type="entry name" value="Ribosomal_eL8/Nhp2"/>
</dbReference>
<evidence type="ECO:0000259" key="4">
    <source>
        <dbReference type="Pfam" id="PF01248"/>
    </source>
</evidence>
<dbReference type="PRINTS" id="PR00881">
    <property type="entry name" value="L7ARS6FAMILY"/>
</dbReference>
<evidence type="ECO:0000256" key="3">
    <source>
        <dbReference type="SAM" id="MobiDB-lite"/>
    </source>
</evidence>
<dbReference type="Proteomes" id="UP001165083">
    <property type="component" value="Unassembled WGS sequence"/>
</dbReference>
<dbReference type="InterPro" id="IPR029064">
    <property type="entry name" value="Ribosomal_eL30-like_sf"/>
</dbReference>
<reference evidence="5" key="1">
    <citation type="submission" date="2023-04" db="EMBL/GenBank/DDBJ databases">
        <title>Phytophthora lilii NBRC 32176.</title>
        <authorList>
            <person name="Ichikawa N."/>
            <person name="Sato H."/>
            <person name="Tonouchi N."/>
        </authorList>
    </citation>
    <scope>NUCLEOTIDE SEQUENCE</scope>
    <source>
        <strain evidence="5">NBRC 32176</strain>
    </source>
</reference>
<dbReference type="SUPFAM" id="SSF55315">
    <property type="entry name" value="L30e-like"/>
    <property type="match status" value="1"/>
</dbReference>
<dbReference type="InterPro" id="IPR004038">
    <property type="entry name" value="Ribosomal_eL8/eL30/eS12/Gad45"/>
</dbReference>
<dbReference type="PANTHER" id="PTHR23105">
    <property type="entry name" value="RIBOSOMAL PROTEIN L7AE FAMILY MEMBER"/>
    <property type="match status" value="1"/>
</dbReference>
<feature type="compositionally biased region" description="Basic and acidic residues" evidence="3">
    <location>
        <begin position="1"/>
        <end position="10"/>
    </location>
</feature>
<evidence type="ECO:0000256" key="1">
    <source>
        <dbReference type="ARBA" id="ARBA00007337"/>
    </source>
</evidence>
<dbReference type="Pfam" id="PF01248">
    <property type="entry name" value="Ribosomal_L7Ae"/>
    <property type="match status" value="1"/>
</dbReference>
<feature type="compositionally biased region" description="Basic and acidic residues" evidence="3">
    <location>
        <begin position="19"/>
        <end position="34"/>
    </location>
</feature>
<accession>A0A9W6WNC5</accession>
<dbReference type="GO" id="GO:1990904">
    <property type="term" value="C:ribonucleoprotein complex"/>
    <property type="evidence" value="ECO:0007669"/>
    <property type="project" value="UniProtKB-KW"/>
</dbReference>
<dbReference type="EMBL" id="BSXW01000012">
    <property type="protein sequence ID" value="GMF09550.1"/>
    <property type="molecule type" value="Genomic_DNA"/>
</dbReference>
<dbReference type="OrthoDB" id="5364946at2759"/>
<gene>
    <name evidence="5" type="ORF">Plil01_000044300</name>
</gene>
<evidence type="ECO:0000313" key="6">
    <source>
        <dbReference type="Proteomes" id="UP001165083"/>
    </source>
</evidence>
<comment type="caution">
    <text evidence="5">The sequence shown here is derived from an EMBL/GenBank/DDBJ whole genome shotgun (WGS) entry which is preliminary data.</text>
</comment>
<dbReference type="AlphaFoldDB" id="A0A9W6WNC5"/>
<feature type="region of interest" description="Disordered" evidence="3">
    <location>
        <begin position="1"/>
        <end position="34"/>
    </location>
</feature>
<dbReference type="GO" id="GO:0003723">
    <property type="term" value="F:RNA binding"/>
    <property type="evidence" value="ECO:0007669"/>
    <property type="project" value="InterPro"/>
</dbReference>
<evidence type="ECO:0000256" key="2">
    <source>
        <dbReference type="ARBA" id="ARBA00023274"/>
    </source>
</evidence>
<name>A0A9W6WNC5_9STRA</name>
<dbReference type="Gene3D" id="3.30.1330.30">
    <property type="match status" value="1"/>
</dbReference>
<organism evidence="5 6">
    <name type="scientific">Phytophthora lilii</name>
    <dbReference type="NCBI Taxonomy" id="2077276"/>
    <lineage>
        <taxon>Eukaryota</taxon>
        <taxon>Sar</taxon>
        <taxon>Stramenopiles</taxon>
        <taxon>Oomycota</taxon>
        <taxon>Peronosporomycetes</taxon>
        <taxon>Peronosporales</taxon>
        <taxon>Peronosporaceae</taxon>
        <taxon>Phytophthora</taxon>
    </lineage>
</organism>
<keyword evidence="2" id="KW-0687">Ribonucleoprotein</keyword>
<keyword evidence="6" id="KW-1185">Reference proteome</keyword>
<protein>
    <submittedName>
        <fullName evidence="5">Unnamed protein product</fullName>
    </submittedName>
</protein>